<evidence type="ECO:0000313" key="2">
    <source>
        <dbReference type="EMBL" id="KAK1415659.1"/>
    </source>
</evidence>
<keyword evidence="3" id="KW-1185">Reference proteome</keyword>
<name>A0AAD8K3E2_TARER</name>
<proteinExistence type="predicted"/>
<accession>A0AAD8K3E2</accession>
<keyword evidence="1" id="KW-1133">Transmembrane helix</keyword>
<evidence type="ECO:0000256" key="1">
    <source>
        <dbReference type="SAM" id="Phobius"/>
    </source>
</evidence>
<sequence>MIWCHYGYDIVLALLGCFIFPSWGWWVYQCIMMDTKKKLLKNKVLTLNGHKMKRLEKPGALLEGDLKPWK</sequence>
<gene>
    <name evidence="2" type="ORF">QVD17_31444</name>
</gene>
<keyword evidence="1" id="KW-0812">Transmembrane</keyword>
<protein>
    <submittedName>
        <fullName evidence="2">Uncharacterized protein</fullName>
    </submittedName>
</protein>
<dbReference type="AlphaFoldDB" id="A0AAD8K3E2"/>
<organism evidence="2 3">
    <name type="scientific">Tagetes erecta</name>
    <name type="common">African marigold</name>
    <dbReference type="NCBI Taxonomy" id="13708"/>
    <lineage>
        <taxon>Eukaryota</taxon>
        <taxon>Viridiplantae</taxon>
        <taxon>Streptophyta</taxon>
        <taxon>Embryophyta</taxon>
        <taxon>Tracheophyta</taxon>
        <taxon>Spermatophyta</taxon>
        <taxon>Magnoliopsida</taxon>
        <taxon>eudicotyledons</taxon>
        <taxon>Gunneridae</taxon>
        <taxon>Pentapetalae</taxon>
        <taxon>asterids</taxon>
        <taxon>campanulids</taxon>
        <taxon>Asterales</taxon>
        <taxon>Asteraceae</taxon>
        <taxon>Asteroideae</taxon>
        <taxon>Heliantheae alliance</taxon>
        <taxon>Tageteae</taxon>
        <taxon>Tagetes</taxon>
    </lineage>
</organism>
<comment type="caution">
    <text evidence="2">The sequence shown here is derived from an EMBL/GenBank/DDBJ whole genome shotgun (WGS) entry which is preliminary data.</text>
</comment>
<feature type="transmembrane region" description="Helical" evidence="1">
    <location>
        <begin position="6"/>
        <end position="28"/>
    </location>
</feature>
<keyword evidence="1" id="KW-0472">Membrane</keyword>
<dbReference type="Proteomes" id="UP001229421">
    <property type="component" value="Unassembled WGS sequence"/>
</dbReference>
<evidence type="ECO:0000313" key="3">
    <source>
        <dbReference type="Proteomes" id="UP001229421"/>
    </source>
</evidence>
<reference evidence="2" key="1">
    <citation type="journal article" date="2023" name="bioRxiv">
        <title>Improved chromosome-level genome assembly for marigold (Tagetes erecta).</title>
        <authorList>
            <person name="Jiang F."/>
            <person name="Yuan L."/>
            <person name="Wang S."/>
            <person name="Wang H."/>
            <person name="Xu D."/>
            <person name="Wang A."/>
            <person name="Fan W."/>
        </authorList>
    </citation>
    <scope>NUCLEOTIDE SEQUENCE</scope>
    <source>
        <strain evidence="2">WSJ</strain>
        <tissue evidence="2">Leaf</tissue>
    </source>
</reference>
<dbReference type="EMBL" id="JAUHHV010000008">
    <property type="protein sequence ID" value="KAK1415659.1"/>
    <property type="molecule type" value="Genomic_DNA"/>
</dbReference>